<comment type="caution">
    <text evidence="2">The sequence shown here is derived from an EMBL/GenBank/DDBJ whole genome shotgun (WGS) entry which is preliminary data.</text>
</comment>
<dbReference type="PROSITE" id="PS51186">
    <property type="entry name" value="GNAT"/>
    <property type="match status" value="1"/>
</dbReference>
<proteinExistence type="predicted"/>
<dbReference type="InterPro" id="IPR016181">
    <property type="entry name" value="Acyl_CoA_acyltransferase"/>
</dbReference>
<dbReference type="Gene3D" id="3.40.630.30">
    <property type="match status" value="1"/>
</dbReference>
<accession>A0A2T0K9L6</accession>
<dbReference type="Proteomes" id="UP000239415">
    <property type="component" value="Unassembled WGS sequence"/>
</dbReference>
<dbReference type="EMBL" id="PVMZ01000009">
    <property type="protein sequence ID" value="PRX19810.1"/>
    <property type="molecule type" value="Genomic_DNA"/>
</dbReference>
<dbReference type="SUPFAM" id="SSF55729">
    <property type="entry name" value="Acyl-CoA N-acyltransferases (Nat)"/>
    <property type="match status" value="1"/>
</dbReference>
<dbReference type="CDD" id="cd04301">
    <property type="entry name" value="NAT_SF"/>
    <property type="match status" value="1"/>
</dbReference>
<keyword evidence="2" id="KW-0808">Transferase</keyword>
<dbReference type="GO" id="GO:0016747">
    <property type="term" value="F:acyltransferase activity, transferring groups other than amino-acyl groups"/>
    <property type="evidence" value="ECO:0007669"/>
    <property type="project" value="InterPro"/>
</dbReference>
<evidence type="ECO:0000259" key="1">
    <source>
        <dbReference type="PROSITE" id="PS51186"/>
    </source>
</evidence>
<organism evidence="2 3">
    <name type="scientific">Actinoplanes italicus</name>
    <dbReference type="NCBI Taxonomy" id="113567"/>
    <lineage>
        <taxon>Bacteria</taxon>
        <taxon>Bacillati</taxon>
        <taxon>Actinomycetota</taxon>
        <taxon>Actinomycetes</taxon>
        <taxon>Micromonosporales</taxon>
        <taxon>Micromonosporaceae</taxon>
        <taxon>Actinoplanes</taxon>
    </lineage>
</organism>
<keyword evidence="3" id="KW-1185">Reference proteome</keyword>
<dbReference type="Pfam" id="PF00583">
    <property type="entry name" value="Acetyltransf_1"/>
    <property type="match status" value="1"/>
</dbReference>
<protein>
    <submittedName>
        <fullName evidence="2">Acetyltransferase (GNAT) family protein</fullName>
    </submittedName>
</protein>
<name>A0A2T0K9L6_9ACTN</name>
<dbReference type="InterPro" id="IPR000182">
    <property type="entry name" value="GNAT_dom"/>
</dbReference>
<sequence>MAGPGDRQRIVDSLVAAFPGDPVLRFLFPDDYPRQAAAFFGYLFDKRVGKGTVWTVDGVAAAIWEPPSGGDDPADGIDLPADAGARMKEYDDAVHAALPEDPFWYLGVLGTRPEAAGRGWGKALMAAGLRRAAEDGLPAYLETSKPANVDFYRRAGWEVAAEFDAPLHTWVMRQRPAAPAS</sequence>
<gene>
    <name evidence="2" type="ORF">CLV67_10975</name>
</gene>
<evidence type="ECO:0000313" key="3">
    <source>
        <dbReference type="Proteomes" id="UP000239415"/>
    </source>
</evidence>
<feature type="domain" description="N-acetyltransferase" evidence="1">
    <location>
        <begin position="22"/>
        <end position="177"/>
    </location>
</feature>
<dbReference type="AlphaFoldDB" id="A0A2T0K9L6"/>
<evidence type="ECO:0000313" key="2">
    <source>
        <dbReference type="EMBL" id="PRX19810.1"/>
    </source>
</evidence>
<reference evidence="2 3" key="1">
    <citation type="submission" date="2018-03" db="EMBL/GenBank/DDBJ databases">
        <title>Genomic Encyclopedia of Archaeal and Bacterial Type Strains, Phase II (KMG-II): from individual species to whole genera.</title>
        <authorList>
            <person name="Goeker M."/>
        </authorList>
    </citation>
    <scope>NUCLEOTIDE SEQUENCE [LARGE SCALE GENOMIC DNA]</scope>
    <source>
        <strain evidence="2 3">DSM 43146</strain>
    </source>
</reference>
<dbReference type="PANTHER" id="PTHR42791:SF1">
    <property type="entry name" value="N-ACETYLTRANSFERASE DOMAIN-CONTAINING PROTEIN"/>
    <property type="match status" value="1"/>
</dbReference>
<dbReference type="PANTHER" id="PTHR42791">
    <property type="entry name" value="GNAT FAMILY ACETYLTRANSFERASE"/>
    <property type="match status" value="1"/>
</dbReference>
<dbReference type="InterPro" id="IPR052523">
    <property type="entry name" value="Trichothecene_AcTrans"/>
</dbReference>